<evidence type="ECO:0000313" key="8">
    <source>
        <dbReference type="Proteomes" id="UP000004358"/>
    </source>
</evidence>
<dbReference type="Gene3D" id="3.90.350.10">
    <property type="entry name" value="Transposase Inhibitor Protein From Tn5, Chain A, domain 1"/>
    <property type="match status" value="1"/>
</dbReference>
<dbReference type="HOGENOM" id="CLU_606451_0_0_0"/>
<dbReference type="GO" id="GO:0003677">
    <property type="term" value="F:DNA binding"/>
    <property type="evidence" value="ECO:0007669"/>
    <property type="project" value="UniProtKB-KW"/>
</dbReference>
<dbReference type="SUPFAM" id="SSF53098">
    <property type="entry name" value="Ribonuclease H-like"/>
    <property type="match status" value="1"/>
</dbReference>
<keyword evidence="3" id="KW-0238">DNA-binding</keyword>
<dbReference type="EMBL" id="AANZ01000033">
    <property type="protein sequence ID" value="EAQ77448.1"/>
    <property type="molecule type" value="Genomic_DNA"/>
</dbReference>
<sequence>MMFGTLFAPRNRRVHFSFFEGATMAKKRKLPTEFSAHGAAMLRQVFPLLAKLSASGTERDKAGNRRLLFSQYASLILVGLFNPALESARAIVAASGVKKIAKLTGGKKVADGSFSEASSIFDPRLLEGIIKDLRSRWHQQRMSSEPRSGRASDRTVERLIAVDGSVLTALPQIVGRIAAKEKGQWRFHALVHVLDGQPVASKLTEEPSAKGRAERDVLAEMIAADQIDIPQSDEGHLFLMDRGYRSAELFNKIHTAGHDYICRLNRTDGKLLKPPKKGEVREPIQLPPLSAEAIAMGIVADELITMGGNCGASKIGSDHPMRRIKLIPPADRPSSARQGRVRTDQTGRDELVLATTLMDLTAEEIVRLYEHRWEVELFFRFLKQVLGCKKLLSAKTAGVQIQLYCAIIASLLLALTTGGDLTRRKFEMICLYFAGWADEEELLEAMEKRPP</sequence>
<evidence type="ECO:0000313" key="7">
    <source>
        <dbReference type="EMBL" id="EAQ81865.1"/>
    </source>
</evidence>
<comment type="similarity">
    <text evidence="1">Belongs to the transposase 11 family.</text>
</comment>
<dbReference type="STRING" id="314230.DSM3645_16975"/>
<dbReference type="NCBIfam" id="NF033592">
    <property type="entry name" value="transpos_IS4_1"/>
    <property type="match status" value="1"/>
</dbReference>
<dbReference type="Pfam" id="PF01609">
    <property type="entry name" value="DDE_Tnp_1"/>
    <property type="match status" value="1"/>
</dbReference>
<proteinExistence type="inferred from homology"/>
<accession>A3ZNH0</accession>
<comment type="caution">
    <text evidence="7">The sequence shown here is derived from an EMBL/GenBank/DDBJ whole genome shotgun (WGS) entry which is preliminary data.</text>
</comment>
<evidence type="ECO:0000256" key="4">
    <source>
        <dbReference type="ARBA" id="ARBA00023172"/>
    </source>
</evidence>
<evidence type="ECO:0000256" key="2">
    <source>
        <dbReference type="ARBA" id="ARBA00022578"/>
    </source>
</evidence>
<dbReference type="Proteomes" id="UP000004358">
    <property type="component" value="Unassembled WGS sequence"/>
</dbReference>
<dbReference type="InterPro" id="IPR012337">
    <property type="entry name" value="RNaseH-like_sf"/>
</dbReference>
<dbReference type="GO" id="GO:0006313">
    <property type="term" value="P:DNA transposition"/>
    <property type="evidence" value="ECO:0007669"/>
    <property type="project" value="InterPro"/>
</dbReference>
<dbReference type="GO" id="GO:0004803">
    <property type="term" value="F:transposase activity"/>
    <property type="evidence" value="ECO:0007669"/>
    <property type="project" value="InterPro"/>
</dbReference>
<dbReference type="PANTHER" id="PTHR33258">
    <property type="entry name" value="TRANSPOSASE INSL FOR INSERTION SEQUENCE ELEMENT IS186A-RELATED"/>
    <property type="match status" value="1"/>
</dbReference>
<name>A3ZNH0_9BACT</name>
<dbReference type="InterPro" id="IPR002559">
    <property type="entry name" value="Transposase_11"/>
</dbReference>
<dbReference type="InterPro" id="IPR047952">
    <property type="entry name" value="Transpos_IS4"/>
</dbReference>
<keyword evidence="2" id="KW-0815">Transposition</keyword>
<feature type="domain" description="Transposase IS4-like" evidence="5">
    <location>
        <begin position="157"/>
        <end position="412"/>
    </location>
</feature>
<evidence type="ECO:0000256" key="3">
    <source>
        <dbReference type="ARBA" id="ARBA00023125"/>
    </source>
</evidence>
<evidence type="ECO:0000313" key="6">
    <source>
        <dbReference type="EMBL" id="EAQ77448.1"/>
    </source>
</evidence>
<reference evidence="7 8" key="1">
    <citation type="submission" date="2006-02" db="EMBL/GenBank/DDBJ databases">
        <authorList>
            <person name="Amann R."/>
            <person name="Ferriera S."/>
            <person name="Johnson J."/>
            <person name="Kravitz S."/>
            <person name="Halpern A."/>
            <person name="Remington K."/>
            <person name="Beeson K."/>
            <person name="Tran B."/>
            <person name="Rogers Y.-H."/>
            <person name="Friedman R."/>
            <person name="Venter J.C."/>
        </authorList>
    </citation>
    <scope>NUCLEOTIDE SEQUENCE [LARGE SCALE GENOMIC DNA]</scope>
    <source>
        <strain evidence="7 8">DSM 3645</strain>
    </source>
</reference>
<gene>
    <name evidence="7" type="ORF">DSM3645_16975</name>
    <name evidence="6" type="ORF">DSM3645_20037</name>
</gene>
<keyword evidence="4" id="KW-0233">DNA recombination</keyword>
<dbReference type="AlphaFoldDB" id="A3ZNH0"/>
<evidence type="ECO:0000259" key="5">
    <source>
        <dbReference type="Pfam" id="PF01609"/>
    </source>
</evidence>
<protein>
    <submittedName>
        <fullName evidence="6">Probable transposase</fullName>
    </submittedName>
    <submittedName>
        <fullName evidence="7">Putative transposase</fullName>
    </submittedName>
</protein>
<dbReference type="EMBL" id="AANZ01000003">
    <property type="protein sequence ID" value="EAQ81865.1"/>
    <property type="molecule type" value="Genomic_DNA"/>
</dbReference>
<organism evidence="7 8">
    <name type="scientific">Blastopirellula marina DSM 3645</name>
    <dbReference type="NCBI Taxonomy" id="314230"/>
    <lineage>
        <taxon>Bacteria</taxon>
        <taxon>Pseudomonadati</taxon>
        <taxon>Planctomycetota</taxon>
        <taxon>Planctomycetia</taxon>
        <taxon>Pirellulales</taxon>
        <taxon>Pirellulaceae</taxon>
        <taxon>Blastopirellula</taxon>
    </lineage>
</organism>
<dbReference type="eggNOG" id="COG3385">
    <property type="taxonomic scope" value="Bacteria"/>
</dbReference>
<dbReference type="PANTHER" id="PTHR33258:SF1">
    <property type="entry name" value="TRANSPOSASE INSL FOR INSERTION SEQUENCE ELEMENT IS186A-RELATED"/>
    <property type="match status" value="1"/>
</dbReference>
<evidence type="ECO:0000256" key="1">
    <source>
        <dbReference type="ARBA" id="ARBA00010075"/>
    </source>
</evidence>